<evidence type="ECO:0000256" key="1">
    <source>
        <dbReference type="ARBA" id="ARBA00022980"/>
    </source>
</evidence>
<evidence type="ECO:0000256" key="4">
    <source>
        <dbReference type="SAM" id="MobiDB-lite"/>
    </source>
</evidence>
<organism evidence="5 6">
    <name type="scientific">Candidatus Kaiserbacteria bacterium CG10_big_fil_rev_8_21_14_0_10_44_10</name>
    <dbReference type="NCBI Taxonomy" id="1974606"/>
    <lineage>
        <taxon>Bacteria</taxon>
        <taxon>Candidatus Kaiseribacteriota</taxon>
    </lineage>
</organism>
<dbReference type="Proteomes" id="UP000229612">
    <property type="component" value="Unassembled WGS sequence"/>
</dbReference>
<protein>
    <recommendedName>
        <fullName evidence="3">30S ribosomal protein S16</fullName>
    </recommendedName>
</protein>
<dbReference type="InterPro" id="IPR000307">
    <property type="entry name" value="Ribosomal_bS16"/>
</dbReference>
<dbReference type="Pfam" id="PF00886">
    <property type="entry name" value="Ribosomal_S16"/>
    <property type="match status" value="1"/>
</dbReference>
<feature type="compositionally biased region" description="Basic and acidic residues" evidence="4">
    <location>
        <begin position="103"/>
        <end position="114"/>
    </location>
</feature>
<evidence type="ECO:0000313" key="5">
    <source>
        <dbReference type="EMBL" id="PIR85661.1"/>
    </source>
</evidence>
<dbReference type="GO" id="GO:0005737">
    <property type="term" value="C:cytoplasm"/>
    <property type="evidence" value="ECO:0007669"/>
    <property type="project" value="UniProtKB-ARBA"/>
</dbReference>
<keyword evidence="1 5" id="KW-0689">Ribosomal protein</keyword>
<keyword evidence="2" id="KW-0687">Ribonucleoprotein</keyword>
<dbReference type="SUPFAM" id="SSF54565">
    <property type="entry name" value="Ribosomal protein S16"/>
    <property type="match status" value="1"/>
</dbReference>
<dbReference type="AlphaFoldDB" id="A0A2H0UGZ4"/>
<dbReference type="PANTHER" id="PTHR12919">
    <property type="entry name" value="30S RIBOSOMAL PROTEIN S16"/>
    <property type="match status" value="1"/>
</dbReference>
<dbReference type="NCBIfam" id="TIGR00002">
    <property type="entry name" value="S16"/>
    <property type="match status" value="1"/>
</dbReference>
<comment type="caution">
    <text evidence="5">The sequence shown here is derived from an EMBL/GenBank/DDBJ whole genome shotgun (WGS) entry which is preliminary data.</text>
</comment>
<dbReference type="GO" id="GO:0003735">
    <property type="term" value="F:structural constituent of ribosome"/>
    <property type="evidence" value="ECO:0007669"/>
    <property type="project" value="InterPro"/>
</dbReference>
<feature type="region of interest" description="Disordered" evidence="4">
    <location>
        <begin position="103"/>
        <end position="152"/>
    </location>
</feature>
<dbReference type="Gene3D" id="3.30.1320.10">
    <property type="match status" value="1"/>
</dbReference>
<dbReference type="GO" id="GO:0015935">
    <property type="term" value="C:small ribosomal subunit"/>
    <property type="evidence" value="ECO:0007669"/>
    <property type="project" value="TreeGrafter"/>
</dbReference>
<evidence type="ECO:0000256" key="3">
    <source>
        <dbReference type="ARBA" id="ARBA00035310"/>
    </source>
</evidence>
<dbReference type="InterPro" id="IPR023803">
    <property type="entry name" value="Ribosomal_bS16_dom_sf"/>
</dbReference>
<accession>A0A2H0UGZ4</accession>
<dbReference type="PANTHER" id="PTHR12919:SF20">
    <property type="entry name" value="SMALL RIBOSOMAL SUBUNIT PROTEIN BS16M"/>
    <property type="match status" value="1"/>
</dbReference>
<feature type="compositionally biased region" description="Acidic residues" evidence="4">
    <location>
        <begin position="119"/>
        <end position="128"/>
    </location>
</feature>
<sequence>MLKMRLQRVGRKNDPSFRVVVTDSRSGPKSNKQVDTLGSYSAKTNLFKIDGDRAKEWITKGVQVSPTVHNLMVTNKIVEGKKINVLPKKSPIIDEEKLKAEAEAKAKAEEEAKAAAEAPAEEVAETPAEETPTPEEAPAEEAAPTEETAEAK</sequence>
<gene>
    <name evidence="5" type="primary">rpsP</name>
    <name evidence="5" type="ORF">COU14_03010</name>
</gene>
<dbReference type="EMBL" id="PFBG01000034">
    <property type="protein sequence ID" value="PIR85661.1"/>
    <property type="molecule type" value="Genomic_DNA"/>
</dbReference>
<dbReference type="GO" id="GO:0006412">
    <property type="term" value="P:translation"/>
    <property type="evidence" value="ECO:0007669"/>
    <property type="project" value="InterPro"/>
</dbReference>
<reference evidence="6" key="1">
    <citation type="submission" date="2017-09" db="EMBL/GenBank/DDBJ databases">
        <title>Depth-based differentiation of microbial function through sediment-hosted aquifers and enrichment of novel symbionts in the deep terrestrial subsurface.</title>
        <authorList>
            <person name="Probst A.J."/>
            <person name="Ladd B."/>
            <person name="Jarett J.K."/>
            <person name="Geller-Mcgrath D.E."/>
            <person name="Sieber C.M.K."/>
            <person name="Emerson J.B."/>
            <person name="Anantharaman K."/>
            <person name="Thomas B.C."/>
            <person name="Malmstrom R."/>
            <person name="Stieglmeier M."/>
            <person name="Klingl A."/>
            <person name="Woyke T."/>
            <person name="Ryan C.M."/>
            <person name="Banfield J.F."/>
        </authorList>
    </citation>
    <scope>NUCLEOTIDE SEQUENCE [LARGE SCALE GENOMIC DNA]</scope>
</reference>
<evidence type="ECO:0000256" key="2">
    <source>
        <dbReference type="ARBA" id="ARBA00023274"/>
    </source>
</evidence>
<name>A0A2H0UGZ4_9BACT</name>
<evidence type="ECO:0000313" key="6">
    <source>
        <dbReference type="Proteomes" id="UP000229612"/>
    </source>
</evidence>
<proteinExistence type="predicted"/>
<feature type="compositionally biased region" description="Acidic residues" evidence="4">
    <location>
        <begin position="137"/>
        <end position="152"/>
    </location>
</feature>